<reference evidence="1" key="1">
    <citation type="journal article" date="2015" name="Nature">
        <title>Complex archaea that bridge the gap between prokaryotes and eukaryotes.</title>
        <authorList>
            <person name="Spang A."/>
            <person name="Saw J.H."/>
            <person name="Jorgensen S.L."/>
            <person name="Zaremba-Niedzwiedzka K."/>
            <person name="Martijn J."/>
            <person name="Lind A.E."/>
            <person name="van Eijk R."/>
            <person name="Schleper C."/>
            <person name="Guy L."/>
            <person name="Ettema T.J."/>
        </authorList>
    </citation>
    <scope>NUCLEOTIDE SEQUENCE</scope>
</reference>
<dbReference type="EMBL" id="LAZR01045802">
    <property type="protein sequence ID" value="KKK98004.1"/>
    <property type="molecule type" value="Genomic_DNA"/>
</dbReference>
<proteinExistence type="predicted"/>
<evidence type="ECO:0000313" key="1">
    <source>
        <dbReference type="EMBL" id="KKK98004.1"/>
    </source>
</evidence>
<feature type="non-terminal residue" evidence="1">
    <location>
        <position position="30"/>
    </location>
</feature>
<comment type="caution">
    <text evidence="1">The sequence shown here is derived from an EMBL/GenBank/DDBJ whole genome shotgun (WGS) entry which is preliminary data.</text>
</comment>
<sequence>MSSKNPIQVQILLPLGWCFYRTNTYYTEAS</sequence>
<accession>A0A0F9C6D1</accession>
<name>A0A0F9C6D1_9ZZZZ</name>
<gene>
    <name evidence="1" type="ORF">LCGC14_2647090</name>
</gene>
<dbReference type="AlphaFoldDB" id="A0A0F9C6D1"/>
<protein>
    <submittedName>
        <fullName evidence="1">Uncharacterized protein</fullName>
    </submittedName>
</protein>
<organism evidence="1">
    <name type="scientific">marine sediment metagenome</name>
    <dbReference type="NCBI Taxonomy" id="412755"/>
    <lineage>
        <taxon>unclassified sequences</taxon>
        <taxon>metagenomes</taxon>
        <taxon>ecological metagenomes</taxon>
    </lineage>
</organism>